<dbReference type="GO" id="GO:0016780">
    <property type="term" value="F:phosphotransferase activity, for other substituted phosphate groups"/>
    <property type="evidence" value="ECO:0007669"/>
    <property type="project" value="TreeGrafter"/>
</dbReference>
<dbReference type="GO" id="GO:0016020">
    <property type="term" value="C:membrane"/>
    <property type="evidence" value="ECO:0007669"/>
    <property type="project" value="UniProtKB-SubCell"/>
</dbReference>
<dbReference type="eggNOG" id="COG2148">
    <property type="taxonomic scope" value="Bacteria"/>
</dbReference>
<dbReference type="OrthoDB" id="9808602at2"/>
<evidence type="ECO:0000256" key="1">
    <source>
        <dbReference type="ARBA" id="ARBA00004141"/>
    </source>
</evidence>
<dbReference type="InterPro" id="IPR003362">
    <property type="entry name" value="Bact_transf"/>
</dbReference>
<dbReference type="InterPro" id="IPR017475">
    <property type="entry name" value="EPS_sugar_tfrase"/>
</dbReference>
<keyword evidence="5 7" id="KW-1133">Transmembrane helix</keyword>
<evidence type="ECO:0000256" key="3">
    <source>
        <dbReference type="ARBA" id="ARBA00022679"/>
    </source>
</evidence>
<comment type="subcellular location">
    <subcellularLocation>
        <location evidence="1">Membrane</location>
        <topology evidence="1">Multi-pass membrane protein</topology>
    </subcellularLocation>
</comment>
<dbReference type="Pfam" id="PF02397">
    <property type="entry name" value="Bac_transf"/>
    <property type="match status" value="1"/>
</dbReference>
<dbReference type="RefSeq" id="WP_012376249.1">
    <property type="nucleotide sequence ID" value="NC_010571.1"/>
</dbReference>
<reference evidence="9 10" key="1">
    <citation type="journal article" date="2011" name="J. Bacteriol.">
        <title>Genome sequence of the verrucomicrobium Opitutus terrae PB90-1, an abundant inhabitant of rice paddy soil ecosystems.</title>
        <authorList>
            <person name="van Passel M.W."/>
            <person name="Kant R."/>
            <person name="Palva A."/>
            <person name="Copeland A."/>
            <person name="Lucas S."/>
            <person name="Lapidus A."/>
            <person name="Glavina del Rio T."/>
            <person name="Pitluck S."/>
            <person name="Goltsman E."/>
            <person name="Clum A."/>
            <person name="Sun H."/>
            <person name="Schmutz J."/>
            <person name="Larimer F.W."/>
            <person name="Land M.L."/>
            <person name="Hauser L."/>
            <person name="Kyrpides N."/>
            <person name="Mikhailova N."/>
            <person name="Richardson P.P."/>
            <person name="Janssen P.H."/>
            <person name="de Vos W.M."/>
            <person name="Smidt H."/>
        </authorList>
    </citation>
    <scope>NUCLEOTIDE SEQUENCE [LARGE SCALE GENOMIC DNA]</scope>
    <source>
        <strain evidence="10">DSM 11246 / JCM 15787 / PB90-1</strain>
    </source>
</reference>
<feature type="transmembrane region" description="Helical" evidence="7">
    <location>
        <begin position="14"/>
        <end position="38"/>
    </location>
</feature>
<evidence type="ECO:0000259" key="8">
    <source>
        <dbReference type="Pfam" id="PF02397"/>
    </source>
</evidence>
<evidence type="ECO:0000256" key="5">
    <source>
        <dbReference type="ARBA" id="ARBA00022989"/>
    </source>
</evidence>
<comment type="similarity">
    <text evidence="2">Belongs to the bacterial sugar transferase family.</text>
</comment>
<keyword evidence="3 9" id="KW-0808">Transferase</keyword>
<evidence type="ECO:0000256" key="2">
    <source>
        <dbReference type="ARBA" id="ARBA00006464"/>
    </source>
</evidence>
<dbReference type="Proteomes" id="UP000007013">
    <property type="component" value="Chromosome"/>
</dbReference>
<evidence type="ECO:0000256" key="7">
    <source>
        <dbReference type="SAM" id="Phobius"/>
    </source>
</evidence>
<dbReference type="KEGG" id="ote:Oter_3443"/>
<evidence type="ECO:0000313" key="10">
    <source>
        <dbReference type="Proteomes" id="UP000007013"/>
    </source>
</evidence>
<dbReference type="Gene3D" id="3.40.50.720">
    <property type="entry name" value="NAD(P)-binding Rossmann-like Domain"/>
    <property type="match status" value="1"/>
</dbReference>
<dbReference type="EMBL" id="CP001032">
    <property type="protein sequence ID" value="ACB76720.1"/>
    <property type="molecule type" value="Genomic_DNA"/>
</dbReference>
<dbReference type="STRING" id="452637.Oter_3443"/>
<feature type="domain" description="Bacterial sugar transferase" evidence="8">
    <location>
        <begin position="287"/>
        <end position="465"/>
    </location>
</feature>
<dbReference type="HOGENOM" id="CLU_024920_0_1_0"/>
<evidence type="ECO:0000313" key="9">
    <source>
        <dbReference type="EMBL" id="ACB76720.1"/>
    </source>
</evidence>
<evidence type="ECO:0000256" key="6">
    <source>
        <dbReference type="ARBA" id="ARBA00023136"/>
    </source>
</evidence>
<dbReference type="eggNOG" id="COG1086">
    <property type="taxonomic scope" value="Bacteria"/>
</dbReference>
<feature type="transmembrane region" description="Helical" evidence="7">
    <location>
        <begin position="292"/>
        <end position="313"/>
    </location>
</feature>
<sequence length="471" mass="54479">MHTRERNARLARKLVKITILGDTLACFGGLSLGYWLRFKSPLRALGIEPNLASSYGDYFNLIQLGTLLFIASYSFQRLYEPRCLLRPEQSLWIIIRGTFFWVLLFLGFSLALKFEPSVSRIFVVISSVTSVALLSAWRFLFYLWVAQPKVHDRLVDRVVLVGWNREARALALAVRRRENRPYDIIGLVATEKSETDPGPPVLGFVRDIDTVLRRHQPSMVIVTDPDLSREELQRISSACERLYVYFKIVPSAFQVFVSNLQMETVSGVPVLGWGRLPLRDLHNAALKRAMDIFGALVGLIGAMPIMIVLALLIKRESPGPVLYYQTRTGLHGRPFRIYKLRSMRKDAEAKTGARWAVPNDNRRLKIGAFMREWNLDELPQFWNILRGDMSLVGPRPERPELIREFEKRIPHYNPRHEVRPGLTGWAQVNGLRGDTSLTERIRYDLYYIEKWSLWFDIQIMALTFLRRQNAY</sequence>
<proteinExistence type="inferred from homology"/>
<keyword evidence="10" id="KW-1185">Reference proteome</keyword>
<feature type="transmembrane region" description="Helical" evidence="7">
    <location>
        <begin position="118"/>
        <end position="145"/>
    </location>
</feature>
<keyword evidence="4 7" id="KW-0812">Transmembrane</keyword>
<dbReference type="PANTHER" id="PTHR30576:SF0">
    <property type="entry name" value="UNDECAPRENYL-PHOSPHATE N-ACETYLGALACTOSAMINYL 1-PHOSPHATE TRANSFERASE-RELATED"/>
    <property type="match status" value="1"/>
</dbReference>
<name>B1ZV53_OPITP</name>
<dbReference type="Pfam" id="PF13727">
    <property type="entry name" value="CoA_binding_3"/>
    <property type="match status" value="1"/>
</dbReference>
<feature type="transmembrane region" description="Helical" evidence="7">
    <location>
        <begin position="91"/>
        <end position="112"/>
    </location>
</feature>
<feature type="transmembrane region" description="Helical" evidence="7">
    <location>
        <begin position="58"/>
        <end position="79"/>
    </location>
</feature>
<organism evidence="9 10">
    <name type="scientific">Opitutus terrae (strain DSM 11246 / JCM 15787 / PB90-1)</name>
    <dbReference type="NCBI Taxonomy" id="452637"/>
    <lineage>
        <taxon>Bacteria</taxon>
        <taxon>Pseudomonadati</taxon>
        <taxon>Verrucomicrobiota</taxon>
        <taxon>Opitutia</taxon>
        <taxon>Opitutales</taxon>
        <taxon>Opitutaceae</taxon>
        <taxon>Opitutus</taxon>
    </lineage>
</organism>
<protein>
    <submittedName>
        <fullName evidence="9">Exopolysaccharide biosynthesis polyprenyl glycosylphosphotransferase</fullName>
    </submittedName>
</protein>
<dbReference type="NCBIfam" id="TIGR03025">
    <property type="entry name" value="EPS_sugtrans"/>
    <property type="match status" value="1"/>
</dbReference>
<dbReference type="AlphaFoldDB" id="B1ZV53"/>
<evidence type="ECO:0000256" key="4">
    <source>
        <dbReference type="ARBA" id="ARBA00022692"/>
    </source>
</evidence>
<keyword evidence="6 7" id="KW-0472">Membrane</keyword>
<gene>
    <name evidence="9" type="ordered locus">Oter_3443</name>
</gene>
<accession>B1ZV53</accession>
<dbReference type="PANTHER" id="PTHR30576">
    <property type="entry name" value="COLANIC BIOSYNTHESIS UDP-GLUCOSE LIPID CARRIER TRANSFERASE"/>
    <property type="match status" value="1"/>
</dbReference>